<accession>A0A0N9QJC8</accession>
<reference evidence="1 2" key="1">
    <citation type="journal article" date="2015" name="Genome Announc.">
        <title>The 474-Kilobase-Pair Complete Genome Sequence of CeV-01B, a Virus Infecting Haptolina (Chrysochromulina) ericina (Prymnesiophyceae).</title>
        <authorList>
            <person name="Gallot-Lavallee L."/>
            <person name="Pagarete A."/>
            <person name="Legendre M."/>
            <person name="Santini S."/>
            <person name="Sandaa R.A."/>
            <person name="Himmelbauer H."/>
            <person name="Ogata H."/>
            <person name="Bratbak G."/>
            <person name="Claverie J.M."/>
        </authorList>
    </citation>
    <scope>NUCLEOTIDE SEQUENCE [LARGE SCALE GENOMIC DNA]</scope>
    <source>
        <strain evidence="1">CeV-01B</strain>
    </source>
</reference>
<protein>
    <submittedName>
        <fullName evidence="1">Uncharacterized protein</fullName>
    </submittedName>
</protein>
<proteinExistence type="predicted"/>
<dbReference type="KEGG" id="vg:26049245"/>
<evidence type="ECO:0000313" key="1">
    <source>
        <dbReference type="EMBL" id="ALH23284.1"/>
    </source>
</evidence>
<gene>
    <name evidence="1" type="ORF">ceV_378</name>
</gene>
<sequence>MDEEYINKITLEYLLNPNMLLKKNQTILDCNLDKDIKFYRKRINQMTKDMIKGNFPNSDLKMIFENYTSELIYYFKQQDTKDIYQEEYQDLSLNKIKDDNSLANNIEIESIDNILLSGKNNPVPSLEKFVKKISITPDNHIIPQKKNINIKDPKLRVKGVKSNTNKE</sequence>
<keyword evidence="2" id="KW-1185">Reference proteome</keyword>
<name>A0A0N9QJC8_9VIRU</name>
<dbReference type="Proteomes" id="UP000203826">
    <property type="component" value="Segment"/>
</dbReference>
<organism evidence="1 2">
    <name type="scientific">Chrysochromulina ericina virus CeV-01B</name>
    <dbReference type="NCBI Taxonomy" id="3070830"/>
    <lineage>
        <taxon>Viruses</taxon>
        <taxon>Varidnaviria</taxon>
        <taxon>Bamfordvirae</taxon>
        <taxon>Nucleocytoviricota</taxon>
        <taxon>Megaviricetes</taxon>
        <taxon>Imitervirales</taxon>
        <taxon>Mesomimiviridae</taxon>
        <taxon>Tethysvirus</taxon>
        <taxon>Tethysvirus raunefjordenense</taxon>
    </lineage>
</organism>
<dbReference type="EMBL" id="KT820662">
    <property type="protein sequence ID" value="ALH23284.1"/>
    <property type="molecule type" value="Genomic_DNA"/>
</dbReference>
<evidence type="ECO:0000313" key="2">
    <source>
        <dbReference type="Proteomes" id="UP000203826"/>
    </source>
</evidence>